<dbReference type="GO" id="GO:0016301">
    <property type="term" value="F:kinase activity"/>
    <property type="evidence" value="ECO:0007669"/>
    <property type="project" value="UniProtKB-KW"/>
</dbReference>
<evidence type="ECO:0000259" key="3">
    <source>
        <dbReference type="Pfam" id="PF00294"/>
    </source>
</evidence>
<dbReference type="EMBL" id="DSGT01000009">
    <property type="protein sequence ID" value="HEW53109.1"/>
    <property type="molecule type" value="Genomic_DNA"/>
</dbReference>
<organism evidence="4">
    <name type="scientific">Ignisphaera aggregans</name>
    <dbReference type="NCBI Taxonomy" id="334771"/>
    <lineage>
        <taxon>Archaea</taxon>
        <taxon>Thermoproteota</taxon>
        <taxon>Thermoprotei</taxon>
        <taxon>Desulfurococcales</taxon>
        <taxon>Desulfurococcaceae</taxon>
        <taxon>Ignisphaera</taxon>
    </lineage>
</organism>
<evidence type="ECO:0000256" key="1">
    <source>
        <dbReference type="ARBA" id="ARBA00022679"/>
    </source>
</evidence>
<dbReference type="PANTHER" id="PTHR10584:SF157">
    <property type="entry name" value="SULFOFRUCTOSE KINASE"/>
    <property type="match status" value="1"/>
</dbReference>
<keyword evidence="2 4" id="KW-0418">Kinase</keyword>
<dbReference type="SUPFAM" id="SSF53613">
    <property type="entry name" value="Ribokinase-like"/>
    <property type="match status" value="1"/>
</dbReference>
<feature type="domain" description="Carbohydrate kinase PfkB" evidence="3">
    <location>
        <begin position="7"/>
        <end position="288"/>
    </location>
</feature>
<dbReference type="PRINTS" id="PR00990">
    <property type="entry name" value="RIBOKINASE"/>
</dbReference>
<dbReference type="Gene3D" id="3.40.1190.20">
    <property type="match status" value="1"/>
</dbReference>
<gene>
    <name evidence="4" type="ORF">ENO77_02930</name>
</gene>
<evidence type="ECO:0000313" key="4">
    <source>
        <dbReference type="EMBL" id="HEW53109.1"/>
    </source>
</evidence>
<dbReference type="InterPro" id="IPR029056">
    <property type="entry name" value="Ribokinase-like"/>
</dbReference>
<dbReference type="GO" id="GO:0005829">
    <property type="term" value="C:cytosol"/>
    <property type="evidence" value="ECO:0007669"/>
    <property type="project" value="TreeGrafter"/>
</dbReference>
<keyword evidence="1" id="KW-0808">Transferase</keyword>
<dbReference type="PANTHER" id="PTHR10584">
    <property type="entry name" value="SUGAR KINASE"/>
    <property type="match status" value="1"/>
</dbReference>
<reference evidence="4" key="1">
    <citation type="journal article" date="2020" name="mSystems">
        <title>Genome- and Community-Level Interaction Insights into Carbon Utilization and Element Cycling Functions of Hydrothermarchaeota in Hydrothermal Sediment.</title>
        <authorList>
            <person name="Zhou Z."/>
            <person name="Liu Y."/>
            <person name="Xu W."/>
            <person name="Pan J."/>
            <person name="Luo Z.H."/>
            <person name="Li M."/>
        </authorList>
    </citation>
    <scope>NUCLEOTIDE SEQUENCE [LARGE SCALE GENOMIC DNA]</scope>
    <source>
        <strain evidence="4">SpSt-16</strain>
    </source>
</reference>
<sequence>MPIYIAGRINIDHIIEIEGVIARGRKYRGKIIEVDVGGTASNIATAIARMRWDLKPVLLGAIGRDFQDYVFGRLAPEGIDLRFLKVLEADTGKAYVFVDPEGEPTIVTIPGANDLYSEEHVPPIDDAVALVLGNTTFSVACKILSMKPKSALLFMDPHSLWAEIQDYVASIGGQCFYLPNETELFLYSNVDVNDVESLKRYAERIGCSIIVKRGSRGVVALHKGVLIRAGAIALESMGLRVVSTAGCGDVFTGVFVAMYTKSGDIVEALKYSLVAAALKASRISPRASPTIDELDYYIEHLEKKNLINLEIKEAKM</sequence>
<dbReference type="GO" id="GO:0006796">
    <property type="term" value="P:phosphate-containing compound metabolic process"/>
    <property type="evidence" value="ECO:0007669"/>
    <property type="project" value="UniProtKB-ARBA"/>
</dbReference>
<dbReference type="Pfam" id="PF00294">
    <property type="entry name" value="PfkB"/>
    <property type="match status" value="1"/>
</dbReference>
<protein>
    <submittedName>
        <fullName evidence="4">Carbohydrate kinase family protein</fullName>
    </submittedName>
</protein>
<dbReference type="InterPro" id="IPR011611">
    <property type="entry name" value="PfkB_dom"/>
</dbReference>
<proteinExistence type="predicted"/>
<dbReference type="InterPro" id="IPR002139">
    <property type="entry name" value="Ribo/fructo_kinase"/>
</dbReference>
<dbReference type="AlphaFoldDB" id="A0A7C2VHM7"/>
<comment type="caution">
    <text evidence="4">The sequence shown here is derived from an EMBL/GenBank/DDBJ whole genome shotgun (WGS) entry which is preliminary data.</text>
</comment>
<accession>A0A7C2VHM7</accession>
<name>A0A7C2VHM7_9CREN</name>
<evidence type="ECO:0000256" key="2">
    <source>
        <dbReference type="ARBA" id="ARBA00022777"/>
    </source>
</evidence>